<name>A0AAD7ARG7_9AGAR</name>
<evidence type="ECO:0000313" key="2">
    <source>
        <dbReference type="EMBL" id="KAJ7366504.1"/>
    </source>
</evidence>
<reference evidence="2" key="1">
    <citation type="submission" date="2023-03" db="EMBL/GenBank/DDBJ databases">
        <title>Massive genome expansion in bonnet fungi (Mycena s.s.) driven by repeated elements and novel gene families across ecological guilds.</title>
        <authorList>
            <consortium name="Lawrence Berkeley National Laboratory"/>
            <person name="Harder C.B."/>
            <person name="Miyauchi S."/>
            <person name="Viragh M."/>
            <person name="Kuo A."/>
            <person name="Thoen E."/>
            <person name="Andreopoulos B."/>
            <person name="Lu D."/>
            <person name="Skrede I."/>
            <person name="Drula E."/>
            <person name="Henrissat B."/>
            <person name="Morin E."/>
            <person name="Kohler A."/>
            <person name="Barry K."/>
            <person name="LaButti K."/>
            <person name="Morin E."/>
            <person name="Salamov A."/>
            <person name="Lipzen A."/>
            <person name="Mereny Z."/>
            <person name="Hegedus B."/>
            <person name="Baldrian P."/>
            <person name="Stursova M."/>
            <person name="Weitz H."/>
            <person name="Taylor A."/>
            <person name="Grigoriev I.V."/>
            <person name="Nagy L.G."/>
            <person name="Martin F."/>
            <person name="Kauserud H."/>
        </authorList>
    </citation>
    <scope>NUCLEOTIDE SEQUENCE</scope>
    <source>
        <strain evidence="2">CBHHK002</strain>
    </source>
</reference>
<sequence length="259" mass="26408">MGLEKGSELNGSENGGKLLGIEIGSELNGSEKGGKLLGIEIGSELKGSENGGKLLGMEIGSELKGSENGRELKGSENGNEMLKGRLNPPESVGDADADTDVGELTGGSVIGLLALKTLLALKVTVSLNGSLVGAAESLVGADVGSRMPERMLDNPPKMPVVEADAAESLVDVGAASLGEGSLDVGSLGEALMLVDVAPGRLMDWLAPESAESDAAPAESVGAALALSPVAKGFLRPSGFEGRFKMSPRSCPWRSLRRLD</sequence>
<feature type="compositionally biased region" description="Basic and acidic residues" evidence="1">
    <location>
        <begin position="65"/>
        <end position="74"/>
    </location>
</feature>
<keyword evidence="3" id="KW-1185">Reference proteome</keyword>
<feature type="region of interest" description="Disordered" evidence="1">
    <location>
        <begin position="65"/>
        <end position="99"/>
    </location>
</feature>
<comment type="caution">
    <text evidence="2">The sequence shown here is derived from an EMBL/GenBank/DDBJ whole genome shotgun (WGS) entry which is preliminary data.</text>
</comment>
<evidence type="ECO:0000313" key="3">
    <source>
        <dbReference type="Proteomes" id="UP001218218"/>
    </source>
</evidence>
<dbReference type="EMBL" id="JARIHO010000002">
    <property type="protein sequence ID" value="KAJ7366504.1"/>
    <property type="molecule type" value="Genomic_DNA"/>
</dbReference>
<accession>A0AAD7ARG7</accession>
<dbReference type="Proteomes" id="UP001218218">
    <property type="component" value="Unassembled WGS sequence"/>
</dbReference>
<proteinExistence type="predicted"/>
<organism evidence="2 3">
    <name type="scientific">Mycena albidolilacea</name>
    <dbReference type="NCBI Taxonomy" id="1033008"/>
    <lineage>
        <taxon>Eukaryota</taxon>
        <taxon>Fungi</taxon>
        <taxon>Dikarya</taxon>
        <taxon>Basidiomycota</taxon>
        <taxon>Agaricomycotina</taxon>
        <taxon>Agaricomycetes</taxon>
        <taxon>Agaricomycetidae</taxon>
        <taxon>Agaricales</taxon>
        <taxon>Marasmiineae</taxon>
        <taxon>Mycenaceae</taxon>
        <taxon>Mycena</taxon>
    </lineage>
</organism>
<protein>
    <submittedName>
        <fullName evidence="2">Uncharacterized protein</fullName>
    </submittedName>
</protein>
<evidence type="ECO:0000256" key="1">
    <source>
        <dbReference type="SAM" id="MobiDB-lite"/>
    </source>
</evidence>
<gene>
    <name evidence="2" type="ORF">DFH08DRAFT_834563</name>
</gene>
<dbReference type="AlphaFoldDB" id="A0AAD7ARG7"/>